<keyword evidence="3" id="KW-0067">ATP-binding</keyword>
<evidence type="ECO:0000259" key="5">
    <source>
        <dbReference type="PROSITE" id="PS51192"/>
    </source>
</evidence>
<dbReference type="EMBL" id="JAGSXJ010000020">
    <property type="protein sequence ID" value="KAH6679919.1"/>
    <property type="molecule type" value="Genomic_DNA"/>
</dbReference>
<keyword evidence="2" id="KW-0378">Hydrolase</keyword>
<dbReference type="InterPro" id="IPR014001">
    <property type="entry name" value="Helicase_ATP-bd"/>
</dbReference>
<comment type="caution">
    <text evidence="6">The sequence shown here is derived from an EMBL/GenBank/DDBJ whole genome shotgun (WGS) entry which is preliminary data.</text>
</comment>
<dbReference type="SUPFAM" id="SSF52540">
    <property type="entry name" value="P-loop containing nucleoside triphosphate hydrolases"/>
    <property type="match status" value="1"/>
</dbReference>
<evidence type="ECO:0000313" key="7">
    <source>
        <dbReference type="Proteomes" id="UP000770015"/>
    </source>
</evidence>
<dbReference type="OrthoDB" id="5242670at2759"/>
<sequence>MSYDVVIASYSYVAAEFTRLRRAYLDAEAYRTEASDAVPKRPSATLLTLMSSHSQGPGKGKYLILDEAHTIKNTKTMTYGAVSELRNHFDMCVMMTGTPLDNTWEDAFALLSLMKGHKIVSLAKMRRAFGTPIQPKKAPSSKPGEPAVVPPQGPVDFGPPSDNYMERMVQMLNAVSLRRPADVVHAGLPPLQTIVFPFILPDEDQKASDSRYLDYRRLLRKRARGSKRLATAQWKALIESQQDESVYFLDIMDESVYFLDIIEIGLRNSSNDLPISCYDGRSNVIDRSLVIEKFKEACSKLNLHYDIFDEVASADQEYSQEAAACTRLHNNRNQTTYTEKPDFVPGFYGTWTTQITHPNAESHLGSDQEPDTATSNISGHQTKKMVPPSFRPVRIILMEYIKDVTIISDICVQICDEVGIEVLKPARGCEALQKRLKTFFSIMDTVARIGHLGVSHLKRQTSSFLVKHDDRVVLTDFSMADVASYTQLGWHIQEKLPKPLHPMSLCASMAGSFYEGGSQRNHDEFNYQAEKHGWENALKAAGQIP</sequence>
<keyword evidence="7" id="KW-1185">Reference proteome</keyword>
<feature type="compositionally biased region" description="Polar residues" evidence="4">
    <location>
        <begin position="371"/>
        <end position="380"/>
    </location>
</feature>
<dbReference type="InterPro" id="IPR000330">
    <property type="entry name" value="SNF2_N"/>
</dbReference>
<name>A0A9P9A7S2_9PEZI</name>
<proteinExistence type="predicted"/>
<dbReference type="PROSITE" id="PS51192">
    <property type="entry name" value="HELICASE_ATP_BIND_1"/>
    <property type="match status" value="1"/>
</dbReference>
<dbReference type="AlphaFoldDB" id="A0A9P9A7S2"/>
<dbReference type="GO" id="GO:0008094">
    <property type="term" value="F:ATP-dependent activity, acting on DNA"/>
    <property type="evidence" value="ECO:0007669"/>
    <property type="project" value="TreeGrafter"/>
</dbReference>
<dbReference type="InterPro" id="IPR027417">
    <property type="entry name" value="P-loop_NTPase"/>
</dbReference>
<dbReference type="GO" id="GO:0005524">
    <property type="term" value="F:ATP binding"/>
    <property type="evidence" value="ECO:0007669"/>
    <property type="project" value="UniProtKB-KW"/>
</dbReference>
<evidence type="ECO:0000256" key="3">
    <source>
        <dbReference type="ARBA" id="ARBA00022840"/>
    </source>
</evidence>
<feature type="domain" description="Helicase ATP-binding" evidence="5">
    <location>
        <begin position="1"/>
        <end position="117"/>
    </location>
</feature>
<evidence type="ECO:0000256" key="1">
    <source>
        <dbReference type="ARBA" id="ARBA00022741"/>
    </source>
</evidence>
<organism evidence="6 7">
    <name type="scientific">Plectosphaerella plurivora</name>
    <dbReference type="NCBI Taxonomy" id="936078"/>
    <lineage>
        <taxon>Eukaryota</taxon>
        <taxon>Fungi</taxon>
        <taxon>Dikarya</taxon>
        <taxon>Ascomycota</taxon>
        <taxon>Pezizomycotina</taxon>
        <taxon>Sordariomycetes</taxon>
        <taxon>Hypocreomycetidae</taxon>
        <taxon>Glomerellales</taxon>
        <taxon>Plectosphaerellaceae</taxon>
        <taxon>Plectosphaerella</taxon>
    </lineage>
</organism>
<dbReference type="PANTHER" id="PTHR45626">
    <property type="entry name" value="TRANSCRIPTION TERMINATION FACTOR 2-RELATED"/>
    <property type="match status" value="1"/>
</dbReference>
<dbReference type="Gene3D" id="3.40.50.10810">
    <property type="entry name" value="Tandem AAA-ATPase domain"/>
    <property type="match status" value="1"/>
</dbReference>
<feature type="region of interest" description="Disordered" evidence="4">
    <location>
        <begin position="132"/>
        <end position="153"/>
    </location>
</feature>
<feature type="region of interest" description="Disordered" evidence="4">
    <location>
        <begin position="358"/>
        <end position="384"/>
    </location>
</feature>
<evidence type="ECO:0000313" key="6">
    <source>
        <dbReference type="EMBL" id="KAH6679919.1"/>
    </source>
</evidence>
<reference evidence="6" key="1">
    <citation type="journal article" date="2021" name="Nat. Commun.">
        <title>Genetic determinants of endophytism in the Arabidopsis root mycobiome.</title>
        <authorList>
            <person name="Mesny F."/>
            <person name="Miyauchi S."/>
            <person name="Thiergart T."/>
            <person name="Pickel B."/>
            <person name="Atanasova L."/>
            <person name="Karlsson M."/>
            <person name="Huettel B."/>
            <person name="Barry K.W."/>
            <person name="Haridas S."/>
            <person name="Chen C."/>
            <person name="Bauer D."/>
            <person name="Andreopoulos W."/>
            <person name="Pangilinan J."/>
            <person name="LaButti K."/>
            <person name="Riley R."/>
            <person name="Lipzen A."/>
            <person name="Clum A."/>
            <person name="Drula E."/>
            <person name="Henrissat B."/>
            <person name="Kohler A."/>
            <person name="Grigoriev I.V."/>
            <person name="Martin F.M."/>
            <person name="Hacquard S."/>
        </authorList>
    </citation>
    <scope>NUCLEOTIDE SEQUENCE</scope>
    <source>
        <strain evidence="6">MPI-SDFR-AT-0117</strain>
    </source>
</reference>
<keyword evidence="1" id="KW-0547">Nucleotide-binding</keyword>
<dbReference type="GO" id="GO:0016787">
    <property type="term" value="F:hydrolase activity"/>
    <property type="evidence" value="ECO:0007669"/>
    <property type="project" value="UniProtKB-KW"/>
</dbReference>
<evidence type="ECO:0000256" key="4">
    <source>
        <dbReference type="SAM" id="MobiDB-lite"/>
    </source>
</evidence>
<dbReference type="GO" id="GO:0006281">
    <property type="term" value="P:DNA repair"/>
    <property type="evidence" value="ECO:0007669"/>
    <property type="project" value="TreeGrafter"/>
</dbReference>
<dbReference type="Pfam" id="PF00176">
    <property type="entry name" value="SNF2-rel_dom"/>
    <property type="match status" value="1"/>
</dbReference>
<evidence type="ECO:0000256" key="2">
    <source>
        <dbReference type="ARBA" id="ARBA00022801"/>
    </source>
</evidence>
<dbReference type="InterPro" id="IPR038718">
    <property type="entry name" value="SNF2-like_sf"/>
</dbReference>
<dbReference type="GO" id="GO:0005634">
    <property type="term" value="C:nucleus"/>
    <property type="evidence" value="ECO:0007669"/>
    <property type="project" value="TreeGrafter"/>
</dbReference>
<gene>
    <name evidence="6" type="ORF">F5X68DRAFT_234442</name>
</gene>
<protein>
    <recommendedName>
        <fullName evidence="5">Helicase ATP-binding domain-containing protein</fullName>
    </recommendedName>
</protein>
<dbReference type="InterPro" id="IPR050628">
    <property type="entry name" value="SNF2_RAD54_helicase_TF"/>
</dbReference>
<accession>A0A9P9A7S2</accession>
<dbReference type="Proteomes" id="UP000770015">
    <property type="component" value="Unassembled WGS sequence"/>
</dbReference>